<dbReference type="Gene3D" id="1.10.760.10">
    <property type="entry name" value="Cytochrome c-like domain"/>
    <property type="match status" value="2"/>
</dbReference>
<dbReference type="SUPFAM" id="SSF46626">
    <property type="entry name" value="Cytochrome c"/>
    <property type="match status" value="2"/>
</dbReference>
<comment type="subcellular location">
    <subcellularLocation>
        <location evidence="1">Cell envelope</location>
    </subcellularLocation>
</comment>
<evidence type="ECO:0000256" key="7">
    <source>
        <dbReference type="PROSITE-ProRule" id="PRU00433"/>
    </source>
</evidence>
<dbReference type="InterPro" id="IPR004852">
    <property type="entry name" value="Di-haem_cyt_c_peroxidsae"/>
</dbReference>
<accession>A0ABR6PSD5</accession>
<feature type="domain" description="Cytochrome c" evidence="8">
    <location>
        <begin position="302"/>
        <end position="439"/>
    </location>
</feature>
<reference evidence="9 10" key="1">
    <citation type="submission" date="2020-08" db="EMBL/GenBank/DDBJ databases">
        <title>Genomic Encyclopedia of Type Strains, Phase IV (KMG-V): Genome sequencing to study the core and pangenomes of soil and plant-associated prokaryotes.</title>
        <authorList>
            <person name="Whitman W."/>
        </authorList>
    </citation>
    <scope>NUCLEOTIDE SEQUENCE [LARGE SCALE GENOMIC DNA]</scope>
    <source>
        <strain evidence="9 10">ANJLi2</strain>
    </source>
</reference>
<evidence type="ECO:0000256" key="3">
    <source>
        <dbReference type="ARBA" id="ARBA00022723"/>
    </source>
</evidence>
<evidence type="ECO:0000313" key="10">
    <source>
        <dbReference type="Proteomes" id="UP000541583"/>
    </source>
</evidence>
<comment type="caution">
    <text evidence="9">The sequence shown here is derived from an EMBL/GenBank/DDBJ whole genome shotgun (WGS) entry which is preliminary data.</text>
</comment>
<gene>
    <name evidence="9" type="ORF">HDF23_005476</name>
</gene>
<dbReference type="RefSeq" id="WP_076378267.1">
    <property type="nucleotide sequence ID" value="NZ_FTMG01000021.1"/>
</dbReference>
<dbReference type="Proteomes" id="UP000541583">
    <property type="component" value="Unassembled WGS sequence"/>
</dbReference>
<dbReference type="PROSITE" id="PS51007">
    <property type="entry name" value="CYTC"/>
    <property type="match status" value="2"/>
</dbReference>
<dbReference type="EMBL" id="JACHCB010000021">
    <property type="protein sequence ID" value="MBB6112698.1"/>
    <property type="molecule type" value="Genomic_DNA"/>
</dbReference>
<proteinExistence type="predicted"/>
<dbReference type="InterPro" id="IPR051395">
    <property type="entry name" value="Cytochrome_c_Peroxidase/MauG"/>
</dbReference>
<dbReference type="PANTHER" id="PTHR30600">
    <property type="entry name" value="CYTOCHROME C PEROXIDASE-RELATED"/>
    <property type="match status" value="1"/>
</dbReference>
<dbReference type="InterPro" id="IPR036909">
    <property type="entry name" value="Cyt_c-like_dom_sf"/>
</dbReference>
<dbReference type="PANTHER" id="PTHR30600:SF10">
    <property type="entry name" value="BLL6722 PROTEIN"/>
    <property type="match status" value="1"/>
</dbReference>
<keyword evidence="9" id="KW-0575">Peroxidase</keyword>
<evidence type="ECO:0000259" key="8">
    <source>
        <dbReference type="PROSITE" id="PS51007"/>
    </source>
</evidence>
<keyword evidence="2 7" id="KW-0349">Heme</keyword>
<keyword evidence="3 7" id="KW-0479">Metal-binding</keyword>
<organism evidence="9 10">
    <name type="scientific">Mucilaginibacter lappiensis</name>
    <dbReference type="NCBI Taxonomy" id="354630"/>
    <lineage>
        <taxon>Bacteria</taxon>
        <taxon>Pseudomonadati</taxon>
        <taxon>Bacteroidota</taxon>
        <taxon>Sphingobacteriia</taxon>
        <taxon>Sphingobacteriales</taxon>
        <taxon>Sphingobacteriaceae</taxon>
        <taxon>Mucilaginibacter</taxon>
    </lineage>
</organism>
<evidence type="ECO:0000256" key="6">
    <source>
        <dbReference type="ARBA" id="ARBA00023004"/>
    </source>
</evidence>
<evidence type="ECO:0000313" key="9">
    <source>
        <dbReference type="EMBL" id="MBB6112698.1"/>
    </source>
</evidence>
<name>A0ABR6PSD5_9SPHI</name>
<protein>
    <submittedName>
        <fullName evidence="9">Cytochrome c peroxidase</fullName>
        <ecNumber evidence="9">1.11.1.5</ecNumber>
    </submittedName>
</protein>
<sequence>MKKVVLIGIMLVIVVSYALLSSGEEKVTPTKAIARVLLTQADDLSFFLKDQFQTAAESNSPNEKELQQLFLQARLRYKKIEWAAEYFDAATTRSVNGPPVPEVEMGSGQVFEPAGLQIIEGYLFPRYDATKQKDLLKQLKTIQYGCNKYKIYFSNIDILDGQVFDAVRLEVFRILTLGIAGFDDPLTQKSMTESAVSLESLKSVLKYYTGNDEASKKLISQISAATVYLQTHTGFDNFNRAEFITRYGNPISRSISDLEQHLKIHVIRYNRLLRQDAKTLFDPNAFDVNAYVPNADAVSTPQKVMLGKMLFSDPILSGTKTRSCRSCHQPEKAFADGLIKNTVIGTKQPLKRNTPTLLNAGLQPSQFYDLRATRLEDQVSNVVQNPDEMHGSMATAAERLWQNKIYRQLFVKAYPVEKRAAIDTLEVMNALGSYVRSLTALNSRFDAYMRGDSKAMNKDELHGFNLFMGKAKCGTCHYMPLFNGNLPPRFIKMESEVIGVPQSATAHVIDDDLGRFNIIQTPSFKHAFKVTTVRNASRTAPYMHNGVFKTLDEVMDFYNKGGGTGLGIKIDNQTLPFDKLNLSAKESKDIIAFIKSLDSKY</sequence>
<dbReference type="GO" id="GO:0004130">
    <property type="term" value="F:cytochrome-c peroxidase activity"/>
    <property type="evidence" value="ECO:0007669"/>
    <property type="project" value="UniProtKB-EC"/>
</dbReference>
<dbReference type="Gene3D" id="1.20.1420.20">
    <property type="entry name" value="M75 peptidase, HXXE motif"/>
    <property type="match status" value="1"/>
</dbReference>
<keyword evidence="10" id="KW-1185">Reference proteome</keyword>
<evidence type="ECO:0000256" key="4">
    <source>
        <dbReference type="ARBA" id="ARBA00022729"/>
    </source>
</evidence>
<keyword evidence="6 7" id="KW-0408">Iron</keyword>
<evidence type="ECO:0000256" key="1">
    <source>
        <dbReference type="ARBA" id="ARBA00004196"/>
    </source>
</evidence>
<dbReference type="Pfam" id="PF03150">
    <property type="entry name" value="CCP_MauG"/>
    <property type="match status" value="1"/>
</dbReference>
<dbReference type="EC" id="1.11.1.5" evidence="9"/>
<evidence type="ECO:0000256" key="5">
    <source>
        <dbReference type="ARBA" id="ARBA00023002"/>
    </source>
</evidence>
<keyword evidence="4" id="KW-0732">Signal</keyword>
<evidence type="ECO:0000256" key="2">
    <source>
        <dbReference type="ARBA" id="ARBA00022617"/>
    </source>
</evidence>
<feature type="domain" description="Cytochrome c" evidence="8">
    <location>
        <begin position="458"/>
        <end position="598"/>
    </location>
</feature>
<keyword evidence="5 9" id="KW-0560">Oxidoreductase</keyword>
<dbReference type="InterPro" id="IPR009056">
    <property type="entry name" value="Cyt_c-like_dom"/>
</dbReference>
<dbReference type="InterPro" id="IPR038352">
    <property type="entry name" value="Imelysin_sf"/>
</dbReference>